<evidence type="ECO:0000313" key="3">
    <source>
        <dbReference type="Proteomes" id="UP000196084"/>
    </source>
</evidence>
<gene>
    <name evidence="2" type="ORF">B2G88_08175</name>
</gene>
<dbReference type="EMBL" id="MWPH01000002">
    <property type="protein sequence ID" value="OVE84381.1"/>
    <property type="molecule type" value="Genomic_DNA"/>
</dbReference>
<dbReference type="RefSeq" id="WP_054863395.1">
    <property type="nucleotide sequence ID" value="NZ_MWPH01000002.1"/>
</dbReference>
<proteinExistence type="predicted"/>
<evidence type="ECO:0000256" key="1">
    <source>
        <dbReference type="SAM" id="MobiDB-lite"/>
    </source>
</evidence>
<accession>A0A202E7Z6</accession>
<sequence>MSIRYQLRERFDFGTVGQQVRSALGLSHAPQEAPKSVRDRDDATGQTDASGNLFHCSSCGVVYIATAKQSCTTCETDVEQVRSTLSCR</sequence>
<dbReference type="AlphaFoldDB" id="A0A202E7Z6"/>
<organism evidence="2 3">
    <name type="scientific">Natronolimnobius baerhuensis</name>
    <dbReference type="NCBI Taxonomy" id="253108"/>
    <lineage>
        <taxon>Archaea</taxon>
        <taxon>Methanobacteriati</taxon>
        <taxon>Methanobacteriota</taxon>
        <taxon>Stenosarchaea group</taxon>
        <taxon>Halobacteria</taxon>
        <taxon>Halobacteriales</taxon>
        <taxon>Natrialbaceae</taxon>
        <taxon>Natronolimnobius</taxon>
    </lineage>
</organism>
<dbReference type="OrthoDB" id="185851at2157"/>
<comment type="caution">
    <text evidence="2">The sequence shown here is derived from an EMBL/GenBank/DDBJ whole genome shotgun (WGS) entry which is preliminary data.</text>
</comment>
<name>A0A202E7Z6_9EURY</name>
<feature type="region of interest" description="Disordered" evidence="1">
    <location>
        <begin position="24"/>
        <end position="50"/>
    </location>
</feature>
<dbReference type="Proteomes" id="UP000196084">
    <property type="component" value="Unassembled WGS sequence"/>
</dbReference>
<protein>
    <submittedName>
        <fullName evidence="2">Uncharacterized protein</fullName>
    </submittedName>
</protein>
<keyword evidence="3" id="KW-1185">Reference proteome</keyword>
<reference evidence="2 3" key="1">
    <citation type="submission" date="2017-02" db="EMBL/GenBank/DDBJ databases">
        <title>Natronthermophilus aegyptiacus gen. nov.,sp. nov., an aerobic, extremely halophilic alkalithermophilic archaeon isolated from the athalassohaline Wadi An Natrun, Egypt.</title>
        <authorList>
            <person name="Zhao B."/>
        </authorList>
    </citation>
    <scope>NUCLEOTIDE SEQUENCE [LARGE SCALE GENOMIC DNA]</scope>
    <source>
        <strain evidence="2 3">CGMCC 1.3597</strain>
    </source>
</reference>
<evidence type="ECO:0000313" key="2">
    <source>
        <dbReference type="EMBL" id="OVE84381.1"/>
    </source>
</evidence>